<evidence type="ECO:0000256" key="3">
    <source>
        <dbReference type="ARBA" id="ARBA00022692"/>
    </source>
</evidence>
<dbReference type="EMBL" id="JBHSOH010000034">
    <property type="protein sequence ID" value="MFC5849957.1"/>
    <property type="molecule type" value="Genomic_DNA"/>
</dbReference>
<evidence type="ECO:0000256" key="4">
    <source>
        <dbReference type="ARBA" id="ARBA00022989"/>
    </source>
</evidence>
<keyword evidence="4 6" id="KW-1133">Transmembrane helix</keyword>
<evidence type="ECO:0000256" key="5">
    <source>
        <dbReference type="ARBA" id="ARBA00023136"/>
    </source>
</evidence>
<dbReference type="RefSeq" id="WP_380051552.1">
    <property type="nucleotide sequence ID" value="NZ_JBHSOH010000034.1"/>
</dbReference>
<dbReference type="Proteomes" id="UP001595979">
    <property type="component" value="Unassembled WGS sequence"/>
</dbReference>
<name>A0ABW1DMT1_9DEIO</name>
<gene>
    <name evidence="7" type="ORF">ACFPQ6_16765</name>
</gene>
<reference evidence="8" key="1">
    <citation type="journal article" date="2019" name="Int. J. Syst. Evol. Microbiol.">
        <title>The Global Catalogue of Microorganisms (GCM) 10K type strain sequencing project: providing services to taxonomists for standard genome sequencing and annotation.</title>
        <authorList>
            <consortium name="The Broad Institute Genomics Platform"/>
            <consortium name="The Broad Institute Genome Sequencing Center for Infectious Disease"/>
            <person name="Wu L."/>
            <person name="Ma J."/>
        </authorList>
    </citation>
    <scope>NUCLEOTIDE SEQUENCE [LARGE SCALE GENOMIC DNA]</scope>
    <source>
        <strain evidence="8">CGMCC 1.15053</strain>
    </source>
</reference>
<comment type="caution">
    <text evidence="7">The sequence shown here is derived from an EMBL/GenBank/DDBJ whole genome shotgun (WGS) entry which is preliminary data.</text>
</comment>
<evidence type="ECO:0000313" key="7">
    <source>
        <dbReference type="EMBL" id="MFC5849957.1"/>
    </source>
</evidence>
<evidence type="ECO:0000256" key="1">
    <source>
        <dbReference type="ARBA" id="ARBA00004370"/>
    </source>
</evidence>
<dbReference type="InterPro" id="IPR007014">
    <property type="entry name" value="FUN14"/>
</dbReference>
<sequence>MTGPAALAALTAPVQAALPDLSLGGVLGVACGLALRAAGGTLLISLGLLFIAVQLLAWAGIVTVDWPRLGALSGPWLRAVPELWQGLLRVLTDRLPFAGAFGAGLLLGLRLRR</sequence>
<dbReference type="Pfam" id="PF04930">
    <property type="entry name" value="FUN14"/>
    <property type="match status" value="1"/>
</dbReference>
<feature type="transmembrane region" description="Helical" evidence="6">
    <location>
        <begin position="94"/>
        <end position="111"/>
    </location>
</feature>
<proteinExistence type="inferred from homology"/>
<evidence type="ECO:0000256" key="2">
    <source>
        <dbReference type="ARBA" id="ARBA00009160"/>
    </source>
</evidence>
<keyword evidence="8" id="KW-1185">Reference proteome</keyword>
<accession>A0ABW1DMT1</accession>
<evidence type="ECO:0000313" key="8">
    <source>
        <dbReference type="Proteomes" id="UP001595979"/>
    </source>
</evidence>
<protein>
    <submittedName>
        <fullName evidence="7">FUN14 domain-containing protein</fullName>
    </submittedName>
</protein>
<dbReference type="PANTHER" id="PTHR21346">
    <property type="entry name" value="FUN14 DOMAIN CONTAINING"/>
    <property type="match status" value="1"/>
</dbReference>
<keyword evidence="5 6" id="KW-0472">Membrane</keyword>
<comment type="similarity">
    <text evidence="2">Belongs to the FUN14 family.</text>
</comment>
<organism evidence="7 8">
    <name type="scientific">Deinococcus petrolearius</name>
    <dbReference type="NCBI Taxonomy" id="1751295"/>
    <lineage>
        <taxon>Bacteria</taxon>
        <taxon>Thermotogati</taxon>
        <taxon>Deinococcota</taxon>
        <taxon>Deinococci</taxon>
        <taxon>Deinococcales</taxon>
        <taxon>Deinococcaceae</taxon>
        <taxon>Deinococcus</taxon>
    </lineage>
</organism>
<dbReference type="PANTHER" id="PTHR21346:SF10">
    <property type="entry name" value="TRANSMEMBRANE PROTEIN"/>
    <property type="match status" value="1"/>
</dbReference>
<evidence type="ECO:0000256" key="6">
    <source>
        <dbReference type="SAM" id="Phobius"/>
    </source>
</evidence>
<comment type="subcellular location">
    <subcellularLocation>
        <location evidence="1">Membrane</location>
    </subcellularLocation>
</comment>
<keyword evidence="3 6" id="KW-0812">Transmembrane</keyword>